<dbReference type="EMBL" id="SZPR01000043">
    <property type="protein sequence ID" value="TKS96011.1"/>
    <property type="molecule type" value="Genomic_DNA"/>
</dbReference>
<dbReference type="Pfam" id="PF18726">
    <property type="entry name" value="HEPN_SAV_6107"/>
    <property type="match status" value="1"/>
</dbReference>
<dbReference type="Gene3D" id="1.10.260.40">
    <property type="entry name" value="lambda repressor-like DNA-binding domains"/>
    <property type="match status" value="1"/>
</dbReference>
<evidence type="ECO:0000313" key="3">
    <source>
        <dbReference type="Proteomes" id="UP000308632"/>
    </source>
</evidence>
<sequence length="395" mass="42904">MVRHALGERRYRGHGGRWPGPLGRPGVDCRVSIGPPLMRTASFGEGPQMPPSLVQRALRTKSSGTGQADAYAVLGAHLKQQRQLARLSLRAVAARLEGRPGCSAASLCRAEQGRSLVRWETVAGFLTACGADVGAARKLWFEASLTTKKQSRPVRGGTCVTRPGLDPRLVGTPAALIEGMRLLRINRGSPTLRTLERRARRELGCRLARSTLSDVLRGSHLPSEAFFRTYLLALGLSPLEAQPWLSAWSRVHMMSGGADRPRLAPGAADLLHQARQGIRKARTGTPNERFATAHLAALRTAAAILATRSRPEPTRMRARIRSAWEVLPDVAPELSSWAELFGAQAERRARAEAGIPGAVSSQDAQDMVRDAGMFLRLVERMLVLPTRANLADRTA</sequence>
<dbReference type="Pfam" id="PF13560">
    <property type="entry name" value="HTH_31"/>
    <property type="match status" value="1"/>
</dbReference>
<dbReference type="AlphaFoldDB" id="A0A4U5W535"/>
<dbReference type="Proteomes" id="UP000308632">
    <property type="component" value="Unassembled WGS sequence"/>
</dbReference>
<reference evidence="2 3" key="1">
    <citation type="submission" date="2019-04" db="EMBL/GenBank/DDBJ databases">
        <title>Streptomyces lasaliensis sp.nov., an Actinomycete isolated from soil which produces the polyether antibiotic lasalocid.</title>
        <authorList>
            <person name="Erwin G."/>
            <person name="Haber C."/>
        </authorList>
    </citation>
    <scope>NUCLEOTIDE SEQUENCE [LARGE SCALE GENOMIC DNA]</scope>
    <source>
        <strain evidence="2 3">DSM 40089</strain>
    </source>
</reference>
<proteinExistence type="predicted"/>
<name>A0A4U5W535_STRGB</name>
<evidence type="ECO:0000313" key="2">
    <source>
        <dbReference type="EMBL" id="TKS96011.1"/>
    </source>
</evidence>
<comment type="caution">
    <text evidence="2">The sequence shown here is derived from an EMBL/GenBank/DDBJ whole genome shotgun (WGS) entry which is preliminary data.</text>
</comment>
<dbReference type="InterPro" id="IPR040891">
    <property type="entry name" value="HEPN_SAV_6107"/>
</dbReference>
<evidence type="ECO:0000259" key="1">
    <source>
        <dbReference type="Pfam" id="PF18726"/>
    </source>
</evidence>
<organism evidence="2 3">
    <name type="scientific">Streptomyces galbus</name>
    <dbReference type="NCBI Taxonomy" id="33898"/>
    <lineage>
        <taxon>Bacteria</taxon>
        <taxon>Bacillati</taxon>
        <taxon>Actinomycetota</taxon>
        <taxon>Actinomycetes</taxon>
        <taxon>Kitasatosporales</taxon>
        <taxon>Streptomycetaceae</taxon>
        <taxon>Streptomyces</taxon>
    </lineage>
</organism>
<protein>
    <submittedName>
        <fullName evidence="2">Helix-turn-helix domain-containing protein</fullName>
    </submittedName>
</protein>
<feature type="domain" description="SAV-6107-like HEPN" evidence="1">
    <location>
        <begin position="283"/>
        <end position="379"/>
    </location>
</feature>
<dbReference type="InterPro" id="IPR010982">
    <property type="entry name" value="Lambda_DNA-bd_dom_sf"/>
</dbReference>
<dbReference type="GO" id="GO:0003677">
    <property type="term" value="F:DNA binding"/>
    <property type="evidence" value="ECO:0007669"/>
    <property type="project" value="InterPro"/>
</dbReference>
<accession>A0A4U5W535</accession>
<gene>
    <name evidence="2" type="ORF">E4U92_34615</name>
</gene>